<dbReference type="InterPro" id="IPR036985">
    <property type="entry name" value="Transglutaminase-like_sf"/>
</dbReference>
<evidence type="ECO:0000313" key="5">
    <source>
        <dbReference type="Proteomes" id="UP001516400"/>
    </source>
</evidence>
<feature type="binding site" evidence="2">
    <location>
        <position position="299"/>
    </location>
    <ligand>
        <name>Ca(2+)</name>
        <dbReference type="ChEBI" id="CHEBI:29108"/>
    </ligand>
</feature>
<dbReference type="EMBL" id="JABFTP020000144">
    <property type="protein sequence ID" value="KAL3280570.1"/>
    <property type="molecule type" value="Genomic_DNA"/>
</dbReference>
<gene>
    <name evidence="4" type="ORF">HHI36_003803</name>
</gene>
<proteinExistence type="inferred from homology"/>
<dbReference type="PANTHER" id="PTHR11590:SF69">
    <property type="entry name" value="RE08173P"/>
    <property type="match status" value="1"/>
</dbReference>
<sequence length="603" mass="69708">MQRKIEPQLVVRRGQPFKIILRLNRKYDHEKDGISFIFTADDEDKTSYGQKTLIAAPLLKKPDKTFIWNTVLDHETESSLHVNILTDPEAVIGKWKLDVDTKKIDGGAYCYCWETAIYLLFNPWCKKDRVYLNSEEWRDEAVLNDTGIIWRGTFNRLKPVIWKYDQFDSNILDCSLYVLHYVGKIRVCRSLGLPTRTITNYSSAHDTQGSLTVDYFLNEEGDLIEDLNSDSVWTFHVWNEVWMCRSDVDEKFDGWQAIDATPQEQSEEKYQVGPASVTAIKHGDVLKPYDNAFVFAEVNADKVYWRYTGPTQPLKLLRKDTNAIGKLICTKAPGLYERLDITHIYKHAEKTLKERHTMLKALQQSKNIFARYYLNEDFNDIHFEFILKDDIKIGDPFSVNLMMTNKSKSNDYTVNVLLRVDVVNYTGNIGETVQKRNFDVVVKADSLHEVSLEVNYFEYAKKLMDQSTFKILCFATVKDTNFDYYAEDDFRVRKPDIKFEIPEAITEGKESIIGVSIENSLPVPMRRGEFTISAPGFDKPLKIRVKSAVPPREKAMVKFSFIPPKKGIYSLAAKFICREMDDCDGYQVISVQYSRVEMNGNAD</sequence>
<keyword evidence="2" id="KW-0106">Calcium</keyword>
<dbReference type="Gene3D" id="2.60.40.10">
    <property type="entry name" value="Immunoglobulins"/>
    <property type="match status" value="3"/>
</dbReference>
<organism evidence="4 5">
    <name type="scientific">Cryptolaemus montrouzieri</name>
    <dbReference type="NCBI Taxonomy" id="559131"/>
    <lineage>
        <taxon>Eukaryota</taxon>
        <taxon>Metazoa</taxon>
        <taxon>Ecdysozoa</taxon>
        <taxon>Arthropoda</taxon>
        <taxon>Hexapoda</taxon>
        <taxon>Insecta</taxon>
        <taxon>Pterygota</taxon>
        <taxon>Neoptera</taxon>
        <taxon>Endopterygota</taxon>
        <taxon>Coleoptera</taxon>
        <taxon>Polyphaga</taxon>
        <taxon>Cucujiformia</taxon>
        <taxon>Coccinelloidea</taxon>
        <taxon>Coccinellidae</taxon>
        <taxon>Scymninae</taxon>
        <taxon>Scymnini</taxon>
        <taxon>Cryptolaemus</taxon>
    </lineage>
</organism>
<evidence type="ECO:0000259" key="3">
    <source>
        <dbReference type="SMART" id="SM00460"/>
    </source>
</evidence>
<dbReference type="SUPFAM" id="SSF49309">
    <property type="entry name" value="Transglutaminase, two C-terminal domains"/>
    <property type="match status" value="2"/>
</dbReference>
<feature type="binding site" evidence="2">
    <location>
        <position position="349"/>
    </location>
    <ligand>
        <name>Ca(2+)</name>
        <dbReference type="ChEBI" id="CHEBI:29108"/>
    </ligand>
</feature>
<feature type="domain" description="Transglutaminase-like" evidence="3">
    <location>
        <begin position="179"/>
        <end position="262"/>
    </location>
</feature>
<protein>
    <recommendedName>
        <fullName evidence="3">Transglutaminase-like domain-containing protein</fullName>
    </recommendedName>
</protein>
<dbReference type="SMART" id="SM00460">
    <property type="entry name" value="TGc"/>
    <property type="match status" value="1"/>
</dbReference>
<dbReference type="Proteomes" id="UP001516400">
    <property type="component" value="Unassembled WGS sequence"/>
</dbReference>
<feature type="binding site" evidence="2">
    <location>
        <position position="301"/>
    </location>
    <ligand>
        <name>Ca(2+)</name>
        <dbReference type="ChEBI" id="CHEBI:29108"/>
    </ligand>
</feature>
<dbReference type="SUPFAM" id="SSF81296">
    <property type="entry name" value="E set domains"/>
    <property type="match status" value="1"/>
</dbReference>
<dbReference type="Pfam" id="PF00927">
    <property type="entry name" value="Transglut_C"/>
    <property type="match status" value="1"/>
</dbReference>
<dbReference type="Gene3D" id="3.90.260.10">
    <property type="entry name" value="Transglutaminase-like"/>
    <property type="match status" value="2"/>
</dbReference>
<dbReference type="InterPro" id="IPR013783">
    <property type="entry name" value="Ig-like_fold"/>
</dbReference>
<dbReference type="InterPro" id="IPR036238">
    <property type="entry name" value="Transglutaminase_C_sf"/>
</dbReference>
<comment type="caution">
    <text evidence="4">The sequence shown here is derived from an EMBL/GenBank/DDBJ whole genome shotgun (WGS) entry which is preliminary data.</text>
</comment>
<evidence type="ECO:0000313" key="4">
    <source>
        <dbReference type="EMBL" id="KAL3280570.1"/>
    </source>
</evidence>
<comment type="similarity">
    <text evidence="1">Belongs to the transglutaminase superfamily. Transglutaminase family.</text>
</comment>
<keyword evidence="5" id="KW-1185">Reference proteome</keyword>
<dbReference type="PIRSF" id="PIRSF000459">
    <property type="entry name" value="TGM_EBP42"/>
    <property type="match status" value="1"/>
</dbReference>
<dbReference type="InterPro" id="IPR050779">
    <property type="entry name" value="Transglutaminase"/>
</dbReference>
<comment type="cofactor">
    <cofactor evidence="2">
        <name>Ca(2+)</name>
        <dbReference type="ChEBI" id="CHEBI:29108"/>
    </cofactor>
    <text evidence="2">Binds 1 Ca(2+) ion per subunit.</text>
</comment>
<keyword evidence="2" id="KW-0479">Metal-binding</keyword>
<dbReference type="InterPro" id="IPR008958">
    <property type="entry name" value="Transglutaminase_C"/>
</dbReference>
<reference evidence="4 5" key="1">
    <citation type="journal article" date="2021" name="BMC Biol.">
        <title>Horizontally acquired antibacterial genes associated with adaptive radiation of ladybird beetles.</title>
        <authorList>
            <person name="Li H.S."/>
            <person name="Tang X.F."/>
            <person name="Huang Y.H."/>
            <person name="Xu Z.Y."/>
            <person name="Chen M.L."/>
            <person name="Du X.Y."/>
            <person name="Qiu B.Y."/>
            <person name="Chen P.T."/>
            <person name="Zhang W."/>
            <person name="Slipinski A."/>
            <person name="Escalona H.E."/>
            <person name="Waterhouse R.M."/>
            <person name="Zwick A."/>
            <person name="Pang H."/>
        </authorList>
    </citation>
    <scope>NUCLEOTIDE SEQUENCE [LARGE SCALE GENOMIC DNA]</scope>
    <source>
        <strain evidence="4">SYSU2018</strain>
    </source>
</reference>
<dbReference type="InterPro" id="IPR014756">
    <property type="entry name" value="Ig_E-set"/>
</dbReference>
<dbReference type="PANTHER" id="PTHR11590">
    <property type="entry name" value="PROTEIN-GLUTAMINE GAMMA-GLUTAMYLTRANSFERASE"/>
    <property type="match status" value="1"/>
</dbReference>
<dbReference type="FunFam" id="2.60.40.10:FF:000171">
    <property type="entry name" value="protein-glutamine gamma-glutamyltransferase 6"/>
    <property type="match status" value="1"/>
</dbReference>
<evidence type="ECO:0000256" key="1">
    <source>
        <dbReference type="ARBA" id="ARBA00005968"/>
    </source>
</evidence>
<dbReference type="InterPro" id="IPR001102">
    <property type="entry name" value="Transglutaminase_N"/>
</dbReference>
<dbReference type="Pfam" id="PF01841">
    <property type="entry name" value="Transglut_core"/>
    <property type="match status" value="1"/>
</dbReference>
<evidence type="ECO:0000256" key="2">
    <source>
        <dbReference type="PIRSR" id="PIRSR000459-2"/>
    </source>
</evidence>
<dbReference type="InterPro" id="IPR023608">
    <property type="entry name" value="Transglutaminase_animal"/>
</dbReference>
<dbReference type="SUPFAM" id="SSF54001">
    <property type="entry name" value="Cysteine proteinases"/>
    <property type="match status" value="1"/>
</dbReference>
<dbReference type="AlphaFoldDB" id="A0ABD2NPN5"/>
<dbReference type="Pfam" id="PF00868">
    <property type="entry name" value="Transglut_N"/>
    <property type="match status" value="1"/>
</dbReference>
<name>A0ABD2NPN5_9CUCU</name>
<dbReference type="InterPro" id="IPR038765">
    <property type="entry name" value="Papain-like_cys_pep_sf"/>
</dbReference>
<feature type="binding site" evidence="2">
    <location>
        <position position="354"/>
    </location>
    <ligand>
        <name>Ca(2+)</name>
        <dbReference type="ChEBI" id="CHEBI:29108"/>
    </ligand>
</feature>
<dbReference type="InterPro" id="IPR002931">
    <property type="entry name" value="Transglutaminase-like"/>
</dbReference>
<accession>A0ABD2NPN5</accession>